<keyword evidence="4" id="KW-0804">Transcription</keyword>
<gene>
    <name evidence="6" type="ORF">GCM10007877_08610</name>
</gene>
<dbReference type="PROSITE" id="PS50931">
    <property type="entry name" value="HTH_LYSR"/>
    <property type="match status" value="1"/>
</dbReference>
<evidence type="ECO:0000256" key="2">
    <source>
        <dbReference type="ARBA" id="ARBA00023015"/>
    </source>
</evidence>
<dbReference type="InterPro" id="IPR005119">
    <property type="entry name" value="LysR_subst-bd"/>
</dbReference>
<dbReference type="PANTHER" id="PTHR30537">
    <property type="entry name" value="HTH-TYPE TRANSCRIPTIONAL REGULATOR"/>
    <property type="match status" value="1"/>
</dbReference>
<keyword evidence="7" id="KW-1185">Reference proteome</keyword>
<dbReference type="InterPro" id="IPR000847">
    <property type="entry name" value="LysR_HTH_N"/>
</dbReference>
<dbReference type="GO" id="GO:0003700">
    <property type="term" value="F:DNA-binding transcription factor activity"/>
    <property type="evidence" value="ECO:0007669"/>
    <property type="project" value="InterPro"/>
</dbReference>
<comment type="similarity">
    <text evidence="1">Belongs to the LysR transcriptional regulatory family.</text>
</comment>
<proteinExistence type="inferred from homology"/>
<dbReference type="GO" id="GO:0006351">
    <property type="term" value="P:DNA-templated transcription"/>
    <property type="evidence" value="ECO:0007669"/>
    <property type="project" value="TreeGrafter"/>
</dbReference>
<dbReference type="Gene3D" id="3.40.190.290">
    <property type="match status" value="1"/>
</dbReference>
<dbReference type="GO" id="GO:0043565">
    <property type="term" value="F:sequence-specific DNA binding"/>
    <property type="evidence" value="ECO:0007669"/>
    <property type="project" value="TreeGrafter"/>
</dbReference>
<organism evidence="6 7">
    <name type="scientific">Marinibactrum halimedae</name>
    <dbReference type="NCBI Taxonomy" id="1444977"/>
    <lineage>
        <taxon>Bacteria</taxon>
        <taxon>Pseudomonadati</taxon>
        <taxon>Pseudomonadota</taxon>
        <taxon>Gammaproteobacteria</taxon>
        <taxon>Cellvibrionales</taxon>
        <taxon>Cellvibrionaceae</taxon>
        <taxon>Marinibactrum</taxon>
    </lineage>
</organism>
<name>A0AA37WNK3_9GAMM</name>
<dbReference type="SUPFAM" id="SSF46785">
    <property type="entry name" value="Winged helix' DNA-binding domain"/>
    <property type="match status" value="1"/>
</dbReference>
<dbReference type="EMBL" id="BSPD01000023">
    <property type="protein sequence ID" value="GLS25147.1"/>
    <property type="molecule type" value="Genomic_DNA"/>
</dbReference>
<dbReference type="FunFam" id="1.10.10.10:FF:000001">
    <property type="entry name" value="LysR family transcriptional regulator"/>
    <property type="match status" value="1"/>
</dbReference>
<evidence type="ECO:0000256" key="3">
    <source>
        <dbReference type="ARBA" id="ARBA00023125"/>
    </source>
</evidence>
<evidence type="ECO:0000313" key="7">
    <source>
        <dbReference type="Proteomes" id="UP001156870"/>
    </source>
</evidence>
<dbReference type="CDD" id="cd08422">
    <property type="entry name" value="PBP2_CrgA_like"/>
    <property type="match status" value="1"/>
</dbReference>
<comment type="caution">
    <text evidence="6">The sequence shown here is derived from an EMBL/GenBank/DDBJ whole genome shotgun (WGS) entry which is preliminary data.</text>
</comment>
<dbReference type="InterPro" id="IPR036388">
    <property type="entry name" value="WH-like_DNA-bd_sf"/>
</dbReference>
<dbReference type="RefSeq" id="WP_232595311.1">
    <property type="nucleotide sequence ID" value="NZ_BSPD01000023.1"/>
</dbReference>
<dbReference type="PANTHER" id="PTHR30537:SF5">
    <property type="entry name" value="HTH-TYPE TRANSCRIPTIONAL ACTIVATOR TTDR-RELATED"/>
    <property type="match status" value="1"/>
</dbReference>
<dbReference type="InterPro" id="IPR058163">
    <property type="entry name" value="LysR-type_TF_proteobact-type"/>
</dbReference>
<feature type="domain" description="HTH lysR-type" evidence="5">
    <location>
        <begin position="5"/>
        <end position="62"/>
    </location>
</feature>
<keyword evidence="3" id="KW-0238">DNA-binding</keyword>
<dbReference type="SUPFAM" id="SSF53850">
    <property type="entry name" value="Periplasmic binding protein-like II"/>
    <property type="match status" value="1"/>
</dbReference>
<dbReference type="Proteomes" id="UP001156870">
    <property type="component" value="Unassembled WGS sequence"/>
</dbReference>
<reference evidence="6 7" key="1">
    <citation type="journal article" date="2014" name="Int. J. Syst. Evol. Microbiol.">
        <title>Complete genome sequence of Corynebacterium casei LMG S-19264T (=DSM 44701T), isolated from a smear-ripened cheese.</title>
        <authorList>
            <consortium name="US DOE Joint Genome Institute (JGI-PGF)"/>
            <person name="Walter F."/>
            <person name="Albersmeier A."/>
            <person name="Kalinowski J."/>
            <person name="Ruckert C."/>
        </authorList>
    </citation>
    <scope>NUCLEOTIDE SEQUENCE [LARGE SCALE GENOMIC DNA]</scope>
    <source>
        <strain evidence="6 7">NBRC 110095</strain>
    </source>
</reference>
<keyword evidence="2" id="KW-0805">Transcription regulation</keyword>
<evidence type="ECO:0000256" key="4">
    <source>
        <dbReference type="ARBA" id="ARBA00023163"/>
    </source>
</evidence>
<evidence type="ECO:0000256" key="1">
    <source>
        <dbReference type="ARBA" id="ARBA00009437"/>
    </source>
</evidence>
<sequence length="303" mass="34524">MTKRFDIEAIILFGEVVEAGSFAQASRRLRQPSSNVSRRIAKLEHALGYPLLQRTTRSLIVTEEGKQLLPMARQLMDLQEQVEQWQNNQQSEPTGILRVTAPSSFARGPLSTWMIQYKRCYPSVTIELIHSNDYLDFQTHQLDFAFRQGPLPNSTLIAKRLFSIQYGVFASPKWLATQPPLLVPSDLIHAPVIAMGAQGKPLPWRFRDQVIQPQRVQMLLEEPEQNLQAAITGLGYTFASRYDASPWEKQGALQEVLLNHRAEPAHFYLVSNSHRDRSLKAKTFLTHIEKSLMEFGEPDGLVF</sequence>
<accession>A0AA37WNK3</accession>
<dbReference type="AlphaFoldDB" id="A0AA37WNK3"/>
<evidence type="ECO:0000313" key="6">
    <source>
        <dbReference type="EMBL" id="GLS25147.1"/>
    </source>
</evidence>
<evidence type="ECO:0000259" key="5">
    <source>
        <dbReference type="PROSITE" id="PS50931"/>
    </source>
</evidence>
<dbReference type="InterPro" id="IPR036390">
    <property type="entry name" value="WH_DNA-bd_sf"/>
</dbReference>
<dbReference type="Pfam" id="PF00126">
    <property type="entry name" value="HTH_1"/>
    <property type="match status" value="1"/>
</dbReference>
<protein>
    <submittedName>
        <fullName evidence="6">LysR family transcriptional regulator</fullName>
    </submittedName>
</protein>
<dbReference type="Gene3D" id="1.10.10.10">
    <property type="entry name" value="Winged helix-like DNA-binding domain superfamily/Winged helix DNA-binding domain"/>
    <property type="match status" value="1"/>
</dbReference>
<dbReference type="Pfam" id="PF03466">
    <property type="entry name" value="LysR_substrate"/>
    <property type="match status" value="1"/>
</dbReference>